<evidence type="ECO:0000313" key="11">
    <source>
        <dbReference type="Proteomes" id="UP000032304"/>
    </source>
</evidence>
<evidence type="ECO:0000256" key="8">
    <source>
        <dbReference type="ARBA" id="ARBA00047552"/>
    </source>
</evidence>
<dbReference type="PANTHER" id="PTHR11946">
    <property type="entry name" value="VALYL-TRNA SYNTHETASES"/>
    <property type="match status" value="1"/>
</dbReference>
<dbReference type="Gramene" id="KJB17186">
    <property type="protein sequence ID" value="KJB17186"/>
    <property type="gene ID" value="B456_002G268700"/>
</dbReference>
<dbReference type="STRING" id="29730.A0A0D2QJT6"/>
<name>A0A0D2QJT6_GOSRA</name>
<gene>
    <name evidence="10" type="ORF">B456_002G268700</name>
</gene>
<evidence type="ECO:0000256" key="1">
    <source>
        <dbReference type="ARBA" id="ARBA00013169"/>
    </source>
</evidence>
<dbReference type="InterPro" id="IPR009080">
    <property type="entry name" value="tRNAsynth_Ia_anticodon-bd"/>
</dbReference>
<protein>
    <recommendedName>
        <fullName evidence="1">valine--tRNA ligase</fullName>
        <ecNumber evidence="1">6.1.1.9</ecNumber>
    </recommendedName>
    <alternativeName>
        <fullName evidence="7">Valyl-tRNA synthetase</fullName>
    </alternativeName>
</protein>
<dbReference type="GO" id="GO:0006438">
    <property type="term" value="P:valyl-tRNA aminoacylation"/>
    <property type="evidence" value="ECO:0007669"/>
    <property type="project" value="InterPro"/>
</dbReference>
<dbReference type="GO" id="GO:0005829">
    <property type="term" value="C:cytosol"/>
    <property type="evidence" value="ECO:0007669"/>
    <property type="project" value="TreeGrafter"/>
</dbReference>
<evidence type="ECO:0000259" key="9">
    <source>
        <dbReference type="Pfam" id="PF08264"/>
    </source>
</evidence>
<evidence type="ECO:0000256" key="5">
    <source>
        <dbReference type="ARBA" id="ARBA00022917"/>
    </source>
</evidence>
<sequence>METEVMVAGSIDGSMYQGWFNTEGYLLRLPLLECWVVSKLHMLIDAVTESYNKYFFGDVGREIYDFFWGDFADWYIEASKATIYHSGDDSVALVAQTVLLYIFEHILKLLHPFMPFVTEELWQALPNRREALIISSWPQTSLPRSTDLVKRFENLQALTRAVRNARAEYSVEPAKRITASIVGSEEVIQYISEEKEVLALLSKLDFDNIHFADSPPEDAKQSVHLIASEGLEAYLPLADMVDISAEVQCLSKRLSKMQTEYEGLKARLNSPKKTKVSLLWMSAIHIYPRHERIQKHTIL</sequence>
<dbReference type="CDD" id="cd07962">
    <property type="entry name" value="Anticodon_Ia_Val"/>
    <property type="match status" value="1"/>
</dbReference>
<evidence type="ECO:0000313" key="10">
    <source>
        <dbReference type="EMBL" id="KJB17186.1"/>
    </source>
</evidence>
<dbReference type="GO" id="GO:0005524">
    <property type="term" value="F:ATP binding"/>
    <property type="evidence" value="ECO:0007669"/>
    <property type="project" value="UniProtKB-KW"/>
</dbReference>
<dbReference type="GO" id="GO:0004832">
    <property type="term" value="F:valine-tRNA ligase activity"/>
    <property type="evidence" value="ECO:0007669"/>
    <property type="project" value="UniProtKB-EC"/>
</dbReference>
<keyword evidence="6" id="KW-0030">Aminoacyl-tRNA synthetase</keyword>
<keyword evidence="4" id="KW-0067">ATP-binding</keyword>
<keyword evidence="5" id="KW-0648">Protein biosynthesis</keyword>
<proteinExistence type="predicted"/>
<comment type="catalytic activity">
    <reaction evidence="8">
        <text>tRNA(Val) + L-valine + ATP = L-valyl-tRNA(Val) + AMP + diphosphate</text>
        <dbReference type="Rhea" id="RHEA:10704"/>
        <dbReference type="Rhea" id="RHEA-COMP:9672"/>
        <dbReference type="Rhea" id="RHEA-COMP:9708"/>
        <dbReference type="ChEBI" id="CHEBI:30616"/>
        <dbReference type="ChEBI" id="CHEBI:33019"/>
        <dbReference type="ChEBI" id="CHEBI:57762"/>
        <dbReference type="ChEBI" id="CHEBI:78442"/>
        <dbReference type="ChEBI" id="CHEBI:78537"/>
        <dbReference type="ChEBI" id="CHEBI:456215"/>
        <dbReference type="EC" id="6.1.1.9"/>
    </reaction>
</comment>
<dbReference type="InterPro" id="IPR013155">
    <property type="entry name" value="M/V/L/I-tRNA-synth_anticd-bd"/>
</dbReference>
<dbReference type="InterPro" id="IPR037118">
    <property type="entry name" value="Val-tRNA_synth_C_sf"/>
</dbReference>
<dbReference type="Gene3D" id="1.10.730.10">
    <property type="entry name" value="Isoleucyl-tRNA Synthetase, Domain 1"/>
    <property type="match status" value="1"/>
</dbReference>
<organism evidence="10 11">
    <name type="scientific">Gossypium raimondii</name>
    <name type="common">Peruvian cotton</name>
    <name type="synonym">Gossypium klotzschianum subsp. raimondii</name>
    <dbReference type="NCBI Taxonomy" id="29730"/>
    <lineage>
        <taxon>Eukaryota</taxon>
        <taxon>Viridiplantae</taxon>
        <taxon>Streptophyta</taxon>
        <taxon>Embryophyta</taxon>
        <taxon>Tracheophyta</taxon>
        <taxon>Spermatophyta</taxon>
        <taxon>Magnoliopsida</taxon>
        <taxon>eudicotyledons</taxon>
        <taxon>Gunneridae</taxon>
        <taxon>Pentapetalae</taxon>
        <taxon>rosids</taxon>
        <taxon>malvids</taxon>
        <taxon>Malvales</taxon>
        <taxon>Malvaceae</taxon>
        <taxon>Malvoideae</taxon>
        <taxon>Gossypium</taxon>
    </lineage>
</organism>
<dbReference type="EC" id="6.1.1.9" evidence="1"/>
<dbReference type="Pfam" id="PF08264">
    <property type="entry name" value="Anticodon_1"/>
    <property type="match status" value="1"/>
</dbReference>
<dbReference type="EMBL" id="CM001741">
    <property type="protein sequence ID" value="KJB17186.1"/>
    <property type="molecule type" value="Genomic_DNA"/>
</dbReference>
<dbReference type="AlphaFoldDB" id="A0A0D2QJT6"/>
<keyword evidence="3" id="KW-0547">Nucleotide-binding</keyword>
<accession>A0A0D2QJT6</accession>
<dbReference type="InterPro" id="IPR033705">
    <property type="entry name" value="Anticodon_Ia_Val"/>
</dbReference>
<dbReference type="Proteomes" id="UP000032304">
    <property type="component" value="Chromosome 2"/>
</dbReference>
<reference evidence="10 11" key="1">
    <citation type="journal article" date="2012" name="Nature">
        <title>Repeated polyploidization of Gossypium genomes and the evolution of spinnable cotton fibres.</title>
        <authorList>
            <person name="Paterson A.H."/>
            <person name="Wendel J.F."/>
            <person name="Gundlach H."/>
            <person name="Guo H."/>
            <person name="Jenkins J."/>
            <person name="Jin D."/>
            <person name="Llewellyn D."/>
            <person name="Showmaker K.C."/>
            <person name="Shu S."/>
            <person name="Udall J."/>
            <person name="Yoo M.J."/>
            <person name="Byers R."/>
            <person name="Chen W."/>
            <person name="Doron-Faigenboim A."/>
            <person name="Duke M.V."/>
            <person name="Gong L."/>
            <person name="Grimwood J."/>
            <person name="Grover C."/>
            <person name="Grupp K."/>
            <person name="Hu G."/>
            <person name="Lee T.H."/>
            <person name="Li J."/>
            <person name="Lin L."/>
            <person name="Liu T."/>
            <person name="Marler B.S."/>
            <person name="Page J.T."/>
            <person name="Roberts A.W."/>
            <person name="Romanel E."/>
            <person name="Sanders W.S."/>
            <person name="Szadkowski E."/>
            <person name="Tan X."/>
            <person name="Tang H."/>
            <person name="Xu C."/>
            <person name="Wang J."/>
            <person name="Wang Z."/>
            <person name="Zhang D."/>
            <person name="Zhang L."/>
            <person name="Ashrafi H."/>
            <person name="Bedon F."/>
            <person name="Bowers J.E."/>
            <person name="Brubaker C.L."/>
            <person name="Chee P.W."/>
            <person name="Das S."/>
            <person name="Gingle A.R."/>
            <person name="Haigler C.H."/>
            <person name="Harker D."/>
            <person name="Hoffmann L.V."/>
            <person name="Hovav R."/>
            <person name="Jones D.C."/>
            <person name="Lemke C."/>
            <person name="Mansoor S."/>
            <person name="ur Rahman M."/>
            <person name="Rainville L.N."/>
            <person name="Rambani A."/>
            <person name="Reddy U.K."/>
            <person name="Rong J.K."/>
            <person name="Saranga Y."/>
            <person name="Scheffler B.E."/>
            <person name="Scheffler J.A."/>
            <person name="Stelly D.M."/>
            <person name="Triplett B.A."/>
            <person name="Van Deynze A."/>
            <person name="Vaslin M.F."/>
            <person name="Waghmare V.N."/>
            <person name="Walford S.A."/>
            <person name="Wright R.J."/>
            <person name="Zaki E.A."/>
            <person name="Zhang T."/>
            <person name="Dennis E.S."/>
            <person name="Mayer K.F."/>
            <person name="Peterson D.G."/>
            <person name="Rokhsar D.S."/>
            <person name="Wang X."/>
            <person name="Schmutz J."/>
        </authorList>
    </citation>
    <scope>NUCLEOTIDE SEQUENCE [LARGE SCALE GENOMIC DNA]</scope>
</reference>
<dbReference type="InterPro" id="IPR002303">
    <property type="entry name" value="Valyl-tRNA_ligase"/>
</dbReference>
<evidence type="ECO:0000256" key="6">
    <source>
        <dbReference type="ARBA" id="ARBA00023146"/>
    </source>
</evidence>
<keyword evidence="11" id="KW-1185">Reference proteome</keyword>
<keyword evidence="2" id="KW-0436">Ligase</keyword>
<evidence type="ECO:0000256" key="7">
    <source>
        <dbReference type="ARBA" id="ARBA00029936"/>
    </source>
</evidence>
<dbReference type="OMA" id="TIAVEXX"/>
<feature type="domain" description="Methionyl/Valyl/Leucyl/Isoleucyl-tRNA synthetase anticodon-binding" evidence="9">
    <location>
        <begin position="35"/>
        <end position="178"/>
    </location>
</feature>
<evidence type="ECO:0000256" key="4">
    <source>
        <dbReference type="ARBA" id="ARBA00022840"/>
    </source>
</evidence>
<dbReference type="SUPFAM" id="SSF47323">
    <property type="entry name" value="Anticodon-binding domain of a subclass of class I aminoacyl-tRNA synthetases"/>
    <property type="match status" value="1"/>
</dbReference>
<dbReference type="PANTHER" id="PTHR11946:SF93">
    <property type="entry name" value="VALINE--TRNA LIGASE, CHLOROPLASTIC_MITOCHONDRIAL 2"/>
    <property type="match status" value="1"/>
</dbReference>
<evidence type="ECO:0000256" key="2">
    <source>
        <dbReference type="ARBA" id="ARBA00022598"/>
    </source>
</evidence>
<dbReference type="Gene3D" id="1.10.287.380">
    <property type="entry name" value="Valyl-tRNA synthetase, C-terminal domain"/>
    <property type="match status" value="1"/>
</dbReference>
<dbReference type="eggNOG" id="KOG0432">
    <property type="taxonomic scope" value="Eukaryota"/>
</dbReference>
<evidence type="ECO:0000256" key="3">
    <source>
        <dbReference type="ARBA" id="ARBA00022741"/>
    </source>
</evidence>